<name>A0A7S3NEN1_9SPIT</name>
<feature type="region of interest" description="Disordered" evidence="1">
    <location>
        <begin position="1"/>
        <end position="61"/>
    </location>
</feature>
<feature type="compositionally biased region" description="Basic and acidic residues" evidence="1">
    <location>
        <begin position="20"/>
        <end position="36"/>
    </location>
</feature>
<gene>
    <name evidence="2" type="ORF">EHAR0213_LOCUS15714</name>
</gene>
<evidence type="ECO:0000313" key="2">
    <source>
        <dbReference type="EMBL" id="CAE0356797.1"/>
    </source>
</evidence>
<dbReference type="AlphaFoldDB" id="A0A7S3NEN1"/>
<accession>A0A7S3NEN1</accession>
<dbReference type="EMBL" id="HBII01037042">
    <property type="protein sequence ID" value="CAE0356797.1"/>
    <property type="molecule type" value="Transcribed_RNA"/>
</dbReference>
<dbReference type="Gene3D" id="3.10.20.90">
    <property type="entry name" value="Phosphatidylinositol 3-kinase Catalytic Subunit, Chain A, domain 1"/>
    <property type="match status" value="1"/>
</dbReference>
<reference evidence="2" key="1">
    <citation type="submission" date="2021-01" db="EMBL/GenBank/DDBJ databases">
        <authorList>
            <person name="Corre E."/>
            <person name="Pelletier E."/>
            <person name="Niang G."/>
            <person name="Scheremetjew M."/>
            <person name="Finn R."/>
            <person name="Kale V."/>
            <person name="Holt S."/>
            <person name="Cochrane G."/>
            <person name="Meng A."/>
            <person name="Brown T."/>
            <person name="Cohen L."/>
        </authorList>
    </citation>
    <scope>NUCLEOTIDE SEQUENCE</scope>
    <source>
        <strain evidence="2">FSP1.4</strain>
    </source>
</reference>
<protein>
    <submittedName>
        <fullName evidence="2">Uncharacterized protein</fullName>
    </submittedName>
</protein>
<evidence type="ECO:0000256" key="1">
    <source>
        <dbReference type="SAM" id="MobiDB-lite"/>
    </source>
</evidence>
<sequence>MQERAVPTVMHSQYENENLPEGHKQYDPDEKEEKLSHSSRTSSTHPTGFSDQNQSYQQEEAKRTTNEILLKLKGISSDGTILKINIIFKNPSNPTEITFEFDLRSDTSEGVVSELEQAFNVSKVERNQIKNEIDKIVMKAVEKIRMSSGTVSNGSASNEYTKNKELAQFLIHHFVSTIDQEVTTIQKSNLLELIGSSTDNEATNLSLQFIESVIESYKAFQYQMSTLQGRRMHFEFS</sequence>
<organism evidence="2">
    <name type="scientific">Euplotes harpa</name>
    <dbReference type="NCBI Taxonomy" id="151035"/>
    <lineage>
        <taxon>Eukaryota</taxon>
        <taxon>Sar</taxon>
        <taxon>Alveolata</taxon>
        <taxon>Ciliophora</taxon>
        <taxon>Intramacronucleata</taxon>
        <taxon>Spirotrichea</taxon>
        <taxon>Hypotrichia</taxon>
        <taxon>Euplotida</taxon>
        <taxon>Euplotidae</taxon>
        <taxon>Euplotes</taxon>
    </lineage>
</organism>
<proteinExistence type="predicted"/>
<feature type="compositionally biased region" description="Polar residues" evidence="1">
    <location>
        <begin position="46"/>
        <end position="58"/>
    </location>
</feature>